<organism evidence="9 10">
    <name type="scientific">Coemansia asiatica</name>
    <dbReference type="NCBI Taxonomy" id="1052880"/>
    <lineage>
        <taxon>Eukaryota</taxon>
        <taxon>Fungi</taxon>
        <taxon>Fungi incertae sedis</taxon>
        <taxon>Zoopagomycota</taxon>
        <taxon>Kickxellomycotina</taxon>
        <taxon>Kickxellomycetes</taxon>
        <taxon>Kickxellales</taxon>
        <taxon>Kickxellaceae</taxon>
        <taxon>Coemansia</taxon>
    </lineage>
</organism>
<feature type="transmembrane region" description="Helical" evidence="7">
    <location>
        <begin position="96"/>
        <end position="115"/>
    </location>
</feature>
<feature type="transmembrane region" description="Helical" evidence="7">
    <location>
        <begin position="308"/>
        <end position="331"/>
    </location>
</feature>
<dbReference type="InterPro" id="IPR022764">
    <property type="entry name" value="Peptidase_S54_rhomboid_dom"/>
</dbReference>
<evidence type="ECO:0000256" key="1">
    <source>
        <dbReference type="ARBA" id="ARBA00004141"/>
    </source>
</evidence>
<feature type="transmembrane region" description="Helical" evidence="7">
    <location>
        <begin position="338"/>
        <end position="358"/>
    </location>
</feature>
<dbReference type="EMBL" id="JANBOH010000432">
    <property type="protein sequence ID" value="KAJ1642297.1"/>
    <property type="molecule type" value="Genomic_DNA"/>
</dbReference>
<feature type="domain" description="Peptidase S54 rhomboid" evidence="8">
    <location>
        <begin position="246"/>
        <end position="386"/>
    </location>
</feature>
<proteinExistence type="inferred from homology"/>
<dbReference type="PANTHER" id="PTHR43731:SF14">
    <property type="entry name" value="PRESENILIN-ASSOCIATED RHOMBOID-LIKE PROTEIN, MITOCHONDRIAL"/>
    <property type="match status" value="1"/>
</dbReference>
<dbReference type="Pfam" id="PF01694">
    <property type="entry name" value="Rhomboid"/>
    <property type="match status" value="1"/>
</dbReference>
<evidence type="ECO:0000256" key="2">
    <source>
        <dbReference type="ARBA" id="ARBA00009045"/>
    </source>
</evidence>
<reference evidence="9" key="1">
    <citation type="submission" date="2022-07" db="EMBL/GenBank/DDBJ databases">
        <title>Phylogenomic reconstructions and comparative analyses of Kickxellomycotina fungi.</title>
        <authorList>
            <person name="Reynolds N.K."/>
            <person name="Stajich J.E."/>
            <person name="Barry K."/>
            <person name="Grigoriev I.V."/>
            <person name="Crous P."/>
            <person name="Smith M.E."/>
        </authorList>
    </citation>
    <scope>NUCLEOTIDE SEQUENCE</scope>
    <source>
        <strain evidence="9">NBRC 105413</strain>
    </source>
</reference>
<sequence>MNIFKAGANLAKQRAGASGIYMFGSSIGQSLRSNSTSATLFTVQASFAAKNRRYTSNRYPQYEQEQQRQRQQFEESEWDFRTGGSNNGKVKLLRPTIWAVTFTAGTFYICSNILANRHQQQTQEKPYGIFDIFGFGRGHGDEEERTWALMADLHVQRLVGRAHKVVGEAHAKTIRRIAYLPSWIPFELKRSMVIAADKWHSLSRGERCVYAITGINAVVFGMWQIPRLLPIMARCFLHDPRNGLSYTMLTSTFSHREIWHFLFNSIALVSFGTTLADTMGPEHFTAFYLSAGVISSLASHLLSPLRPALILPSLGASGAVYAVVGSIMMIFPHSKIALIFLPFLPLTISQAFPALMAYDLAGAVLGWRSFNHIAHLGGGLFGIAYIEWFARQWERLVKAAEHRYMRKNNNN</sequence>
<dbReference type="InterPro" id="IPR050925">
    <property type="entry name" value="Rhomboid_protease_S54"/>
</dbReference>
<evidence type="ECO:0000256" key="3">
    <source>
        <dbReference type="ARBA" id="ARBA00022692"/>
    </source>
</evidence>
<evidence type="ECO:0000313" key="10">
    <source>
        <dbReference type="Proteomes" id="UP001145021"/>
    </source>
</evidence>
<protein>
    <recommendedName>
        <fullName evidence="8">Peptidase S54 rhomboid domain-containing protein</fullName>
    </recommendedName>
</protein>
<dbReference type="SUPFAM" id="SSF144091">
    <property type="entry name" value="Rhomboid-like"/>
    <property type="match status" value="1"/>
</dbReference>
<dbReference type="Proteomes" id="UP001145021">
    <property type="component" value="Unassembled WGS sequence"/>
</dbReference>
<dbReference type="InterPro" id="IPR035952">
    <property type="entry name" value="Rhomboid-like_sf"/>
</dbReference>
<keyword evidence="4" id="KW-0378">Hydrolase</keyword>
<gene>
    <name evidence="9" type="ORF">LPJ64_005847</name>
</gene>
<evidence type="ECO:0000256" key="5">
    <source>
        <dbReference type="ARBA" id="ARBA00022989"/>
    </source>
</evidence>
<keyword evidence="6 7" id="KW-0472">Membrane</keyword>
<feature type="transmembrane region" description="Helical" evidence="7">
    <location>
        <begin position="370"/>
        <end position="390"/>
    </location>
</feature>
<keyword evidence="3 7" id="KW-0812">Transmembrane</keyword>
<keyword evidence="10" id="KW-1185">Reference proteome</keyword>
<keyword evidence="5 7" id="KW-1133">Transmembrane helix</keyword>
<accession>A0A9W7XGB9</accession>
<dbReference type="PANTHER" id="PTHR43731">
    <property type="entry name" value="RHOMBOID PROTEASE"/>
    <property type="match status" value="1"/>
</dbReference>
<comment type="caution">
    <text evidence="9">The sequence shown here is derived from an EMBL/GenBank/DDBJ whole genome shotgun (WGS) entry which is preliminary data.</text>
</comment>
<evidence type="ECO:0000256" key="6">
    <source>
        <dbReference type="ARBA" id="ARBA00023136"/>
    </source>
</evidence>
<dbReference type="AlphaFoldDB" id="A0A9W7XGB9"/>
<evidence type="ECO:0000256" key="4">
    <source>
        <dbReference type="ARBA" id="ARBA00022801"/>
    </source>
</evidence>
<dbReference type="GO" id="GO:0004252">
    <property type="term" value="F:serine-type endopeptidase activity"/>
    <property type="evidence" value="ECO:0007669"/>
    <property type="project" value="InterPro"/>
</dbReference>
<name>A0A9W7XGB9_9FUNG</name>
<evidence type="ECO:0000313" key="9">
    <source>
        <dbReference type="EMBL" id="KAJ1642297.1"/>
    </source>
</evidence>
<feature type="transmembrane region" description="Helical" evidence="7">
    <location>
        <begin position="258"/>
        <end position="276"/>
    </location>
</feature>
<dbReference type="GO" id="GO:0006465">
    <property type="term" value="P:signal peptide processing"/>
    <property type="evidence" value="ECO:0007669"/>
    <property type="project" value="TreeGrafter"/>
</dbReference>
<evidence type="ECO:0000256" key="7">
    <source>
        <dbReference type="SAM" id="Phobius"/>
    </source>
</evidence>
<evidence type="ECO:0000259" key="8">
    <source>
        <dbReference type="Pfam" id="PF01694"/>
    </source>
</evidence>
<comment type="similarity">
    <text evidence="2">Belongs to the peptidase S54 family.</text>
</comment>
<dbReference type="GO" id="GO:0016020">
    <property type="term" value="C:membrane"/>
    <property type="evidence" value="ECO:0007669"/>
    <property type="project" value="UniProtKB-SubCell"/>
</dbReference>
<comment type="subcellular location">
    <subcellularLocation>
        <location evidence="1">Membrane</location>
        <topology evidence="1">Multi-pass membrane protein</topology>
    </subcellularLocation>
</comment>
<dbReference type="Gene3D" id="1.20.1540.10">
    <property type="entry name" value="Rhomboid-like"/>
    <property type="match status" value="1"/>
</dbReference>
<dbReference type="FunFam" id="1.20.1540.10:FF:000012">
    <property type="entry name" value="Rhomboid family protein"/>
    <property type="match status" value="1"/>
</dbReference>